<evidence type="ECO:0000313" key="1">
    <source>
        <dbReference type="EMBL" id="CAK9223729.1"/>
    </source>
</evidence>
<accession>A0ABP0UM66</accession>
<organism evidence="1 2">
    <name type="scientific">Sphagnum troendelagicum</name>
    <dbReference type="NCBI Taxonomy" id="128251"/>
    <lineage>
        <taxon>Eukaryota</taxon>
        <taxon>Viridiplantae</taxon>
        <taxon>Streptophyta</taxon>
        <taxon>Embryophyta</taxon>
        <taxon>Bryophyta</taxon>
        <taxon>Sphagnophytina</taxon>
        <taxon>Sphagnopsida</taxon>
        <taxon>Sphagnales</taxon>
        <taxon>Sphagnaceae</taxon>
        <taxon>Sphagnum</taxon>
    </lineage>
</organism>
<evidence type="ECO:0000313" key="2">
    <source>
        <dbReference type="Proteomes" id="UP001497512"/>
    </source>
</evidence>
<reference evidence="1" key="1">
    <citation type="submission" date="2024-02" db="EMBL/GenBank/DDBJ databases">
        <authorList>
            <consortium name="ELIXIR-Norway"/>
            <consortium name="Elixir Norway"/>
        </authorList>
    </citation>
    <scope>NUCLEOTIDE SEQUENCE</scope>
</reference>
<proteinExistence type="predicted"/>
<name>A0ABP0UM66_9BRYO</name>
<dbReference type="PANTHER" id="PTHR13608">
    <property type="entry name" value="ARMADILLO-LIKE HELICAL DOMAIN-CONTAINING PROTEIN 3"/>
    <property type="match status" value="1"/>
</dbReference>
<gene>
    <name evidence="1" type="ORF">CSSPTR1EN2_LOCUS16977</name>
</gene>
<keyword evidence="2" id="KW-1185">Reference proteome</keyword>
<dbReference type="EMBL" id="OZ019896">
    <property type="protein sequence ID" value="CAK9223729.1"/>
    <property type="molecule type" value="Genomic_DNA"/>
</dbReference>
<protein>
    <submittedName>
        <fullName evidence="1">Uncharacterized protein</fullName>
    </submittedName>
</protein>
<dbReference type="Proteomes" id="UP001497512">
    <property type="component" value="Chromosome 4"/>
</dbReference>
<dbReference type="PANTHER" id="PTHR13608:SF3">
    <property type="entry name" value="ARMADILLO-LIKE HELICAL DOMAIN-CONTAINING PROTEIN 3"/>
    <property type="match status" value="1"/>
</dbReference>
<sequence>MQNQVVGPGSGSHMAVIAGKSAAFKEKFVSLYEDIFALRSVLQTAKDQGIQGHTAIARFWDELLLLKVNEAFLSRCISQASEEQLRGNLQPVINDIFATCVRYLNDGNFIRVAHALETLAILLREIFKKRFNEQGFTILILVAGSVDNADNFFRRLIMGIVGLLTRDDVPVLVKSLGVKVYLTILTATHNVNTNPIASYLFIYNVFDALVAVSNLKLAGERSRVELDATLVLILLLLWRESSNPYAERILSPVSPILPLLHTVASLLSPLNNVTPTNFTSSLSSLRLTLSDGSVFGYIGSLFGYGATHQDTSRNVVSGTTGPETLDTEWCNTTAGLLLLYFLFYLNPMLKSAQVWPSSSFNSVQAVGGVTVPGQSATLLWMEVLRSFFSISKEIISQLATSGVSGVLRAKLCLTILRCLVEDRVASDFLSQCDSKTFVADQVSSNGLTGIPVVIQFKSVTSLIVELGVNVLALKPVAPHLDPDLFYRAAILVPIVFNSLKVRGFQLSSSSMNFFALWDALLKTCEWCGDEKAFQRPGVPELAGLTLGIIEMSLGSNPEIWAAPDETERLHAMVMAHIMSLEHLVQTAAKSIVRSHIQLVNVAAVKYHYEVQIAGLGVRGQATMEQALVGVRKKGIANLKLKSVHTGPGHSYMEGMVELGLLTNLARSLLIEYRKQSSIGMPKLELEAT</sequence>
<dbReference type="InterPro" id="IPR039868">
    <property type="entry name" value="ARMD3-like"/>
</dbReference>